<dbReference type="CDD" id="cd01908">
    <property type="entry name" value="YafJ"/>
    <property type="match status" value="1"/>
</dbReference>
<dbReference type="InterPro" id="IPR052373">
    <property type="entry name" value="Gamma-glu_amide_hydrolase"/>
</dbReference>
<keyword evidence="4" id="KW-1185">Reference proteome</keyword>
<feature type="domain" description="Glutamine amidotransferase type-2" evidence="2">
    <location>
        <begin position="2"/>
        <end position="264"/>
    </location>
</feature>
<dbReference type="InterPro" id="IPR026869">
    <property type="entry name" value="EgtC-like"/>
</dbReference>
<comment type="caution">
    <text evidence="3">The sequence shown here is derived from an EMBL/GenBank/DDBJ whole genome shotgun (WGS) entry which is preliminary data.</text>
</comment>
<dbReference type="SUPFAM" id="SSF56235">
    <property type="entry name" value="N-terminal nucleophile aminohydrolases (Ntn hydrolases)"/>
    <property type="match status" value="1"/>
</dbReference>
<dbReference type="PROSITE" id="PS51278">
    <property type="entry name" value="GATASE_TYPE_2"/>
    <property type="match status" value="1"/>
</dbReference>
<dbReference type="AlphaFoldDB" id="A0A6M0RRT4"/>
<dbReference type="Proteomes" id="UP000481033">
    <property type="component" value="Unassembled WGS sequence"/>
</dbReference>
<dbReference type="InterPro" id="IPR017808">
    <property type="entry name" value="EgtC"/>
</dbReference>
<dbReference type="NCBIfam" id="TIGR03442">
    <property type="entry name" value="ergothioneine biosynthesis protein EgtC"/>
    <property type="match status" value="1"/>
</dbReference>
<evidence type="ECO:0000259" key="2">
    <source>
        <dbReference type="PROSITE" id="PS51278"/>
    </source>
</evidence>
<dbReference type="Gene3D" id="3.60.20.10">
    <property type="entry name" value="Glutamine Phosphoribosylpyrophosphate, subunit 1, domain 1"/>
    <property type="match status" value="1"/>
</dbReference>
<dbReference type="EMBL" id="QXHD01000004">
    <property type="protein sequence ID" value="NEZ58975.1"/>
    <property type="molecule type" value="Genomic_DNA"/>
</dbReference>
<name>A0A6M0RRT4_9CYAN</name>
<dbReference type="Pfam" id="PF13230">
    <property type="entry name" value="GATase_4"/>
    <property type="match status" value="1"/>
</dbReference>
<accession>A0A6M0RRT4</accession>
<evidence type="ECO:0000313" key="4">
    <source>
        <dbReference type="Proteomes" id="UP000481033"/>
    </source>
</evidence>
<gene>
    <name evidence="3" type="primary">egtC</name>
    <name evidence="3" type="ORF">DXZ20_25705</name>
</gene>
<dbReference type="PANTHER" id="PTHR43187">
    <property type="entry name" value="GLUTAMINE AMIDOTRANSFERASE DUG3-RELATED"/>
    <property type="match status" value="1"/>
</dbReference>
<protein>
    <submittedName>
        <fullName evidence="3">Ergothioneine biosynthesis protein EgtC</fullName>
    </submittedName>
</protein>
<proteinExistence type="predicted"/>
<dbReference type="GO" id="GO:0052699">
    <property type="term" value="P:ergothioneine biosynthetic process"/>
    <property type="evidence" value="ECO:0007669"/>
    <property type="project" value="InterPro"/>
</dbReference>
<dbReference type="InterPro" id="IPR029055">
    <property type="entry name" value="Ntn_hydrolases_N"/>
</dbReference>
<sequence length="264" mass="29672">MCRLLAYLGKPIFLEELILKPEHSLLVQSYQPKELEVALLNADGFGIGWHHPDDIAAEPFIYRNVLPIWNDANLPHLCRYIQAQSFVSNIRSATPGLPLDFSNCQPFRHGQLLFVHNGYIDKFRQTLYRPMRDLIGDVAYQNIYGLTDSEHIFALITHLLELDPQLALLGALEQAIEMIQSLANEYDVRVSGVIVLSDGQKLVAARFDNQAKAPSFYLLRQPESIILASEPLFSGDWEPIAQAHSLTVAANDLQPQIHGFSLAT</sequence>
<keyword evidence="1" id="KW-0315">Glutamine amidotransferase</keyword>
<organism evidence="3 4">
    <name type="scientific">Adonisia turfae CCMR0081</name>
    <dbReference type="NCBI Taxonomy" id="2292702"/>
    <lineage>
        <taxon>Bacteria</taxon>
        <taxon>Bacillati</taxon>
        <taxon>Cyanobacteriota</taxon>
        <taxon>Adonisia</taxon>
        <taxon>Adonisia turfae</taxon>
    </lineage>
</organism>
<dbReference type="RefSeq" id="WP_163701895.1">
    <property type="nucleotide sequence ID" value="NZ_QXHD01000004.1"/>
</dbReference>
<dbReference type="PANTHER" id="PTHR43187:SF1">
    <property type="entry name" value="GLUTAMINE AMIDOTRANSFERASE DUG3-RELATED"/>
    <property type="match status" value="1"/>
</dbReference>
<reference evidence="3 4" key="1">
    <citation type="journal article" date="2020" name="Microb. Ecol.">
        <title>Ecogenomics of the Marine Benthic Filamentous Cyanobacterium Adonisia.</title>
        <authorList>
            <person name="Walter J.M."/>
            <person name="Coutinho F.H."/>
            <person name="Leomil L."/>
            <person name="Hargreaves P.I."/>
            <person name="Campeao M.E."/>
            <person name="Vieira V.V."/>
            <person name="Silva B.S."/>
            <person name="Fistarol G.O."/>
            <person name="Salomon P.S."/>
            <person name="Sawabe T."/>
            <person name="Mino S."/>
            <person name="Hosokawa M."/>
            <person name="Miyashita H."/>
            <person name="Maruyama F."/>
            <person name="van Verk M.C."/>
            <person name="Dutilh B.E."/>
            <person name="Thompson C.C."/>
            <person name="Thompson F.L."/>
        </authorList>
    </citation>
    <scope>NUCLEOTIDE SEQUENCE [LARGE SCALE GENOMIC DNA]</scope>
    <source>
        <strain evidence="3 4">CCMR0081</strain>
    </source>
</reference>
<evidence type="ECO:0000256" key="1">
    <source>
        <dbReference type="ARBA" id="ARBA00022962"/>
    </source>
</evidence>
<evidence type="ECO:0000313" key="3">
    <source>
        <dbReference type="EMBL" id="NEZ58975.1"/>
    </source>
</evidence>
<dbReference type="InterPro" id="IPR017932">
    <property type="entry name" value="GATase_2_dom"/>
</dbReference>